<dbReference type="EMBL" id="CP036269">
    <property type="protein sequence ID" value="QDT44968.1"/>
    <property type="molecule type" value="Genomic_DNA"/>
</dbReference>
<dbReference type="Proteomes" id="UP000317171">
    <property type="component" value="Chromosome"/>
</dbReference>
<evidence type="ECO:0000313" key="2">
    <source>
        <dbReference type="Proteomes" id="UP000317171"/>
    </source>
</evidence>
<accession>A0A517RM43</accession>
<gene>
    <name evidence="1" type="ORF">Pan241w_50850</name>
</gene>
<reference evidence="1 2" key="1">
    <citation type="submission" date="2019-02" db="EMBL/GenBank/DDBJ databases">
        <title>Deep-cultivation of Planctomycetes and their phenomic and genomic characterization uncovers novel biology.</title>
        <authorList>
            <person name="Wiegand S."/>
            <person name="Jogler M."/>
            <person name="Boedeker C."/>
            <person name="Pinto D."/>
            <person name="Vollmers J."/>
            <person name="Rivas-Marin E."/>
            <person name="Kohn T."/>
            <person name="Peeters S.H."/>
            <person name="Heuer A."/>
            <person name="Rast P."/>
            <person name="Oberbeckmann S."/>
            <person name="Bunk B."/>
            <person name="Jeske O."/>
            <person name="Meyerdierks A."/>
            <person name="Storesund J.E."/>
            <person name="Kallscheuer N."/>
            <person name="Luecker S."/>
            <person name="Lage O.M."/>
            <person name="Pohl T."/>
            <person name="Merkel B.J."/>
            <person name="Hornburger P."/>
            <person name="Mueller R.-W."/>
            <person name="Bruemmer F."/>
            <person name="Labrenz M."/>
            <person name="Spormann A.M."/>
            <person name="Op den Camp H."/>
            <person name="Overmann J."/>
            <person name="Amann R."/>
            <person name="Jetten M.S.M."/>
            <person name="Mascher T."/>
            <person name="Medema M.H."/>
            <person name="Devos D.P."/>
            <person name="Kaster A.-K."/>
            <person name="Ovreas L."/>
            <person name="Rohde M."/>
            <person name="Galperin M.Y."/>
            <person name="Jogler C."/>
        </authorList>
    </citation>
    <scope>NUCLEOTIDE SEQUENCE [LARGE SCALE GENOMIC DNA]</scope>
    <source>
        <strain evidence="1 2">Pan241w</strain>
    </source>
</reference>
<name>A0A517RM43_9PLAN</name>
<protein>
    <submittedName>
        <fullName evidence="1">Uncharacterized protein</fullName>
    </submittedName>
</protein>
<sequence>MPHRSSKKKRKLTHYQKMIKKERASLTFHANFTNQHSLSRREKHDESSAQDVFDHMAVHVGQTMISAAVPEGECFMIHAQLM</sequence>
<dbReference type="KEGG" id="gaz:Pan241w_50850"/>
<keyword evidence="2" id="KW-1185">Reference proteome</keyword>
<organism evidence="1 2">
    <name type="scientific">Gimesia alba</name>
    <dbReference type="NCBI Taxonomy" id="2527973"/>
    <lineage>
        <taxon>Bacteria</taxon>
        <taxon>Pseudomonadati</taxon>
        <taxon>Planctomycetota</taxon>
        <taxon>Planctomycetia</taxon>
        <taxon>Planctomycetales</taxon>
        <taxon>Planctomycetaceae</taxon>
        <taxon>Gimesia</taxon>
    </lineage>
</organism>
<dbReference type="AlphaFoldDB" id="A0A517RM43"/>
<evidence type="ECO:0000313" key="1">
    <source>
        <dbReference type="EMBL" id="QDT44968.1"/>
    </source>
</evidence>
<proteinExistence type="predicted"/>